<evidence type="ECO:0000313" key="5">
    <source>
        <dbReference type="EMBL" id="KRR02633.1"/>
    </source>
</evidence>
<proteinExistence type="inferred from homology"/>
<evidence type="ECO:0000259" key="4">
    <source>
        <dbReference type="Pfam" id="PF04828"/>
    </source>
</evidence>
<evidence type="ECO:0000256" key="3">
    <source>
        <dbReference type="ARBA" id="ARBA00022833"/>
    </source>
</evidence>
<comment type="similarity">
    <text evidence="1">Belongs to the Gfa family.</text>
</comment>
<dbReference type="AlphaFoldDB" id="A0A0R3L3W6"/>
<dbReference type="Pfam" id="PF04828">
    <property type="entry name" value="GFA"/>
    <property type="match status" value="1"/>
</dbReference>
<dbReference type="GO" id="GO:0046872">
    <property type="term" value="F:metal ion binding"/>
    <property type="evidence" value="ECO:0007669"/>
    <property type="project" value="UniProtKB-KW"/>
</dbReference>
<dbReference type="SUPFAM" id="SSF51316">
    <property type="entry name" value="Mss4-like"/>
    <property type="match status" value="1"/>
</dbReference>
<keyword evidence="2" id="KW-0479">Metal-binding</keyword>
<dbReference type="InterPro" id="IPR006913">
    <property type="entry name" value="CENP-V/GFA"/>
</dbReference>
<dbReference type="InterPro" id="IPR011057">
    <property type="entry name" value="Mss4-like_sf"/>
</dbReference>
<keyword evidence="6" id="KW-1185">Reference proteome</keyword>
<reference evidence="5 6" key="1">
    <citation type="submission" date="2014-03" db="EMBL/GenBank/DDBJ databases">
        <title>Bradyrhizobium valentinum sp. nov., isolated from effective nodules of Lupinus mariae-josephae, a lupine endemic of basic-lime soils in Eastern Spain.</title>
        <authorList>
            <person name="Duran D."/>
            <person name="Rey L."/>
            <person name="Navarro A."/>
            <person name="Busquets A."/>
            <person name="Imperial J."/>
            <person name="Ruiz-Argueso T."/>
        </authorList>
    </citation>
    <scope>NUCLEOTIDE SEQUENCE [LARGE SCALE GENOMIC DNA]</scope>
    <source>
        <strain evidence="5 6">LmjM3</strain>
    </source>
</reference>
<accession>A0A0R3L3W6</accession>
<keyword evidence="3" id="KW-0862">Zinc</keyword>
<dbReference type="EMBL" id="LLXX01000148">
    <property type="protein sequence ID" value="KRR02633.1"/>
    <property type="molecule type" value="Genomic_DNA"/>
</dbReference>
<protein>
    <recommendedName>
        <fullName evidence="4">CENP-V/GFA domain-containing protein</fullName>
    </recommendedName>
</protein>
<dbReference type="GO" id="GO:0016846">
    <property type="term" value="F:carbon-sulfur lyase activity"/>
    <property type="evidence" value="ECO:0007669"/>
    <property type="project" value="InterPro"/>
</dbReference>
<comment type="caution">
    <text evidence="5">The sequence shown here is derived from an EMBL/GenBank/DDBJ whole genome shotgun (WGS) entry which is preliminary data.</text>
</comment>
<evidence type="ECO:0000313" key="6">
    <source>
        <dbReference type="Proteomes" id="UP000051913"/>
    </source>
</evidence>
<dbReference type="Proteomes" id="UP000051913">
    <property type="component" value="Unassembled WGS sequence"/>
</dbReference>
<evidence type="ECO:0000256" key="1">
    <source>
        <dbReference type="ARBA" id="ARBA00005495"/>
    </source>
</evidence>
<gene>
    <name evidence="5" type="ORF">CP49_17170</name>
</gene>
<organism evidence="5 6">
    <name type="scientific">Bradyrhizobium valentinum</name>
    <dbReference type="NCBI Taxonomy" id="1518501"/>
    <lineage>
        <taxon>Bacteria</taxon>
        <taxon>Pseudomonadati</taxon>
        <taxon>Pseudomonadota</taxon>
        <taxon>Alphaproteobacteria</taxon>
        <taxon>Hyphomicrobiales</taxon>
        <taxon>Nitrobacteraceae</taxon>
        <taxon>Bradyrhizobium</taxon>
    </lineage>
</organism>
<evidence type="ECO:0000256" key="2">
    <source>
        <dbReference type="ARBA" id="ARBA00022723"/>
    </source>
</evidence>
<name>A0A0R3L3W6_9BRAD</name>
<sequence>MERGFCARCGSTLTCANQRRPNETHFHLGAFEEPEKLKPTGEAFAGERLPWLHPEAASGSPV</sequence>
<feature type="domain" description="CENP-V/GFA" evidence="4">
    <location>
        <begin position="1"/>
        <end position="45"/>
    </location>
</feature>